<name>A0A1M4ZCM8_9CLOT</name>
<organism evidence="1 2">
    <name type="scientific">Clostridium fallax</name>
    <dbReference type="NCBI Taxonomy" id="1533"/>
    <lineage>
        <taxon>Bacteria</taxon>
        <taxon>Bacillati</taxon>
        <taxon>Bacillota</taxon>
        <taxon>Clostridia</taxon>
        <taxon>Eubacteriales</taxon>
        <taxon>Clostridiaceae</taxon>
        <taxon>Clostridium</taxon>
    </lineage>
</organism>
<gene>
    <name evidence="1" type="ORF">SAMN05443638_1423</name>
</gene>
<accession>A0A1M4ZCM8</accession>
<reference evidence="1 2" key="1">
    <citation type="submission" date="2016-11" db="EMBL/GenBank/DDBJ databases">
        <authorList>
            <person name="Jaros S."/>
            <person name="Januszkiewicz K."/>
            <person name="Wedrychowicz H."/>
        </authorList>
    </citation>
    <scope>NUCLEOTIDE SEQUENCE [LARGE SCALE GENOMIC DNA]</scope>
    <source>
        <strain evidence="1 2">DSM 2631</strain>
    </source>
</reference>
<dbReference type="InterPro" id="IPR011330">
    <property type="entry name" value="Glyco_hydro/deAcase_b/a-brl"/>
</dbReference>
<dbReference type="Proteomes" id="UP000184035">
    <property type="component" value="Unassembled WGS sequence"/>
</dbReference>
<dbReference type="SUPFAM" id="SSF88713">
    <property type="entry name" value="Glycoside hydrolase/deacetylase"/>
    <property type="match status" value="1"/>
</dbReference>
<dbReference type="EMBL" id="FQVM01000042">
    <property type="protein sequence ID" value="SHF15708.1"/>
    <property type="molecule type" value="Genomic_DNA"/>
</dbReference>
<dbReference type="AlphaFoldDB" id="A0A1M4ZCM8"/>
<dbReference type="Gene3D" id="3.20.20.370">
    <property type="entry name" value="Glycoside hydrolase/deacetylase"/>
    <property type="match status" value="1"/>
</dbReference>
<dbReference type="GO" id="GO:0005975">
    <property type="term" value="P:carbohydrate metabolic process"/>
    <property type="evidence" value="ECO:0007669"/>
    <property type="project" value="InterPro"/>
</dbReference>
<proteinExistence type="predicted"/>
<keyword evidence="2" id="KW-1185">Reference proteome</keyword>
<dbReference type="STRING" id="1533.SAMN05443638_1423"/>
<evidence type="ECO:0000313" key="1">
    <source>
        <dbReference type="EMBL" id="SHF15708.1"/>
    </source>
</evidence>
<sequence length="402" mass="46601">MNIEICKWYNNVDSPVLFFIDDLANVWVDINNNGKIDLGEDWGYGKREENSSLNYLENEILNNFSKVKATFFIPVGIRVGVIKNPKIKSISKFINCDKETKKFFKSINDNPKYEIAYHGTTHGKVYDKAKDFKQEWELFNSLDEGINTINKGKEIYKDVFENYPKGGKYCGYKSNEYSDKSIDLTGFLWWSRYWNRGIEENHEDDICGKDYDLITNYDVKFFGENHVVDIPSTLSGGLFTGILNPKIKSLKGIIKTISKPYFLKNKLSEIEFLLENKLVISIQEHMSPARDDGKIQNPNIFTDKDSLIYILNYLKSKNVWYCTGTELAEYVLLRENTSIKTINENTFEINNNLNKEINNKFITLKFSKKLDNKKLKDSKGNIYLIRNSIVNIESVNGVLQIL</sequence>
<protein>
    <recommendedName>
        <fullName evidence="3">Polysaccharide deacetylase</fullName>
    </recommendedName>
</protein>
<evidence type="ECO:0000313" key="2">
    <source>
        <dbReference type="Proteomes" id="UP000184035"/>
    </source>
</evidence>
<evidence type="ECO:0008006" key="3">
    <source>
        <dbReference type="Google" id="ProtNLM"/>
    </source>
</evidence>
<dbReference type="RefSeq" id="WP_200789777.1">
    <property type="nucleotide sequence ID" value="NZ_FQVM01000042.1"/>
</dbReference>